<dbReference type="GO" id="GO:0009691">
    <property type="term" value="P:cytokinin biosynthetic process"/>
    <property type="evidence" value="ECO:0007669"/>
    <property type="project" value="UniProtKB-KW"/>
</dbReference>
<sequence length="134" mass="15727">VITNIKRNTRLLFCHQLDKIQQLINEKMRLVHHIISTDIFKGDRKEVFDEAWRNTILQPCLDIGLEIVTNKITNIEKQGVRHYFLGEIEQDSDFTAEDFCLQAIVYREIFLKTQRVPIIVGGSNSYIEKLVEDH</sequence>
<keyword evidence="5" id="KW-0067">ATP-binding</keyword>
<evidence type="ECO:0000256" key="4">
    <source>
        <dbReference type="ARBA" id="ARBA00022741"/>
    </source>
</evidence>
<evidence type="ECO:0000313" key="7">
    <source>
        <dbReference type="Proteomes" id="UP000824120"/>
    </source>
</evidence>
<keyword evidence="4" id="KW-0547">Nucleotide-binding</keyword>
<name>A0A9J5Z9U5_SOLCO</name>
<evidence type="ECO:0000256" key="1">
    <source>
        <dbReference type="ARBA" id="ARBA00005842"/>
    </source>
</evidence>
<accession>A0A9J5Z9U5</accession>
<evidence type="ECO:0000256" key="3">
    <source>
        <dbReference type="ARBA" id="ARBA00022712"/>
    </source>
</evidence>
<dbReference type="AlphaFoldDB" id="A0A9J5Z9U5"/>
<dbReference type="GO" id="GO:0005524">
    <property type="term" value="F:ATP binding"/>
    <property type="evidence" value="ECO:0007669"/>
    <property type="project" value="UniProtKB-KW"/>
</dbReference>
<evidence type="ECO:0000256" key="5">
    <source>
        <dbReference type="ARBA" id="ARBA00022840"/>
    </source>
</evidence>
<organism evidence="6 7">
    <name type="scientific">Solanum commersonii</name>
    <name type="common">Commerson's wild potato</name>
    <name type="synonym">Commerson's nightshade</name>
    <dbReference type="NCBI Taxonomy" id="4109"/>
    <lineage>
        <taxon>Eukaryota</taxon>
        <taxon>Viridiplantae</taxon>
        <taxon>Streptophyta</taxon>
        <taxon>Embryophyta</taxon>
        <taxon>Tracheophyta</taxon>
        <taxon>Spermatophyta</taxon>
        <taxon>Magnoliopsida</taxon>
        <taxon>eudicotyledons</taxon>
        <taxon>Gunneridae</taxon>
        <taxon>Pentapetalae</taxon>
        <taxon>asterids</taxon>
        <taxon>lamiids</taxon>
        <taxon>Solanales</taxon>
        <taxon>Solanaceae</taxon>
        <taxon>Solanoideae</taxon>
        <taxon>Solaneae</taxon>
        <taxon>Solanum</taxon>
    </lineage>
</organism>
<dbReference type="Proteomes" id="UP000824120">
    <property type="component" value="Chromosome 4"/>
</dbReference>
<dbReference type="GO" id="GO:0052381">
    <property type="term" value="F:tRNA dimethylallyltransferase activity"/>
    <property type="evidence" value="ECO:0007669"/>
    <property type="project" value="TreeGrafter"/>
</dbReference>
<evidence type="ECO:0000256" key="2">
    <source>
        <dbReference type="ARBA" id="ARBA00022679"/>
    </source>
</evidence>
<evidence type="ECO:0000313" key="6">
    <source>
        <dbReference type="EMBL" id="KAG5609641.1"/>
    </source>
</evidence>
<dbReference type="OrthoDB" id="1303856at2759"/>
<dbReference type="InterPro" id="IPR039657">
    <property type="entry name" value="Dimethylallyltransferase"/>
</dbReference>
<dbReference type="EMBL" id="JACXVP010000004">
    <property type="protein sequence ID" value="KAG5609641.1"/>
    <property type="molecule type" value="Genomic_DNA"/>
</dbReference>
<comment type="caution">
    <text evidence="6">The sequence shown here is derived from an EMBL/GenBank/DDBJ whole genome shotgun (WGS) entry which is preliminary data.</text>
</comment>
<dbReference type="GO" id="GO:0005739">
    <property type="term" value="C:mitochondrion"/>
    <property type="evidence" value="ECO:0007669"/>
    <property type="project" value="TreeGrafter"/>
</dbReference>
<dbReference type="PANTHER" id="PTHR11088">
    <property type="entry name" value="TRNA DIMETHYLALLYLTRANSFERASE"/>
    <property type="match status" value="1"/>
</dbReference>
<dbReference type="GO" id="GO:0006400">
    <property type="term" value="P:tRNA modification"/>
    <property type="evidence" value="ECO:0007669"/>
    <property type="project" value="TreeGrafter"/>
</dbReference>
<dbReference type="Gene3D" id="3.40.50.300">
    <property type="entry name" value="P-loop containing nucleotide triphosphate hydrolases"/>
    <property type="match status" value="1"/>
</dbReference>
<comment type="similarity">
    <text evidence="1">Belongs to the IPP transferase family.</text>
</comment>
<protein>
    <recommendedName>
        <fullName evidence="8">Isopentenyltransferase</fullName>
    </recommendedName>
</protein>
<dbReference type="PANTHER" id="PTHR11088:SF73">
    <property type="entry name" value="PHOSPHORIBULOKINASE_URIDINE KINASE DOMAIN-CONTAINING PROTEIN"/>
    <property type="match status" value="1"/>
</dbReference>
<dbReference type="InterPro" id="IPR027417">
    <property type="entry name" value="P-loop_NTPase"/>
</dbReference>
<feature type="non-terminal residue" evidence="6">
    <location>
        <position position="1"/>
    </location>
</feature>
<evidence type="ECO:0008006" key="8">
    <source>
        <dbReference type="Google" id="ProtNLM"/>
    </source>
</evidence>
<gene>
    <name evidence="6" type="ORF">H5410_020922</name>
</gene>
<keyword evidence="2" id="KW-0808">Transferase</keyword>
<keyword evidence="3" id="KW-0203">Cytokinin biosynthesis</keyword>
<feature type="non-terminal residue" evidence="6">
    <location>
        <position position="134"/>
    </location>
</feature>
<reference evidence="6 7" key="1">
    <citation type="submission" date="2020-09" db="EMBL/GenBank/DDBJ databases">
        <title>De no assembly of potato wild relative species, Solanum commersonii.</title>
        <authorList>
            <person name="Cho K."/>
        </authorList>
    </citation>
    <scope>NUCLEOTIDE SEQUENCE [LARGE SCALE GENOMIC DNA]</scope>
    <source>
        <strain evidence="6">LZ3.2</strain>
        <tissue evidence="6">Leaf</tissue>
    </source>
</reference>
<keyword evidence="7" id="KW-1185">Reference proteome</keyword>
<proteinExistence type="inferred from homology"/>
<dbReference type="Pfam" id="PF01715">
    <property type="entry name" value="IPPT"/>
    <property type="match status" value="1"/>
</dbReference>